<gene>
    <name evidence="2" type="ORF">SPIL2461_LOCUS8465</name>
</gene>
<evidence type="ECO:0000313" key="3">
    <source>
        <dbReference type="Proteomes" id="UP000649617"/>
    </source>
</evidence>
<dbReference type="OrthoDB" id="436819at2759"/>
<feature type="region of interest" description="Disordered" evidence="1">
    <location>
        <begin position="44"/>
        <end position="64"/>
    </location>
</feature>
<sequence length="135" mass="15029">KVEINEQEGLSFFDAEFIHPRQERRPTVNTPSCILHVVLQLQPAAESKGEAEGRETTGPLVWEPTDESVEQATAAIRHALVCGDEIGQSSADEIVSDEWSPVRRALLDLAQNSDLTFLQWNARADEYKVGEPTDE</sequence>
<feature type="non-terminal residue" evidence="2">
    <location>
        <position position="1"/>
    </location>
</feature>
<keyword evidence="3" id="KW-1185">Reference proteome</keyword>
<organism evidence="2 3">
    <name type="scientific">Symbiodinium pilosum</name>
    <name type="common">Dinoflagellate</name>
    <dbReference type="NCBI Taxonomy" id="2952"/>
    <lineage>
        <taxon>Eukaryota</taxon>
        <taxon>Sar</taxon>
        <taxon>Alveolata</taxon>
        <taxon>Dinophyceae</taxon>
        <taxon>Suessiales</taxon>
        <taxon>Symbiodiniaceae</taxon>
        <taxon>Symbiodinium</taxon>
    </lineage>
</organism>
<accession>A0A812PA99</accession>
<feature type="non-terminal residue" evidence="2">
    <location>
        <position position="135"/>
    </location>
</feature>
<reference evidence="2" key="1">
    <citation type="submission" date="2021-02" db="EMBL/GenBank/DDBJ databases">
        <authorList>
            <person name="Dougan E. K."/>
            <person name="Rhodes N."/>
            <person name="Thang M."/>
            <person name="Chan C."/>
        </authorList>
    </citation>
    <scope>NUCLEOTIDE SEQUENCE</scope>
</reference>
<evidence type="ECO:0000256" key="1">
    <source>
        <dbReference type="SAM" id="MobiDB-lite"/>
    </source>
</evidence>
<protein>
    <submittedName>
        <fullName evidence="2">Uncharacterized protein</fullName>
    </submittedName>
</protein>
<proteinExistence type="predicted"/>
<evidence type="ECO:0000313" key="2">
    <source>
        <dbReference type="EMBL" id="CAE7356115.1"/>
    </source>
</evidence>
<dbReference type="AlphaFoldDB" id="A0A812PA99"/>
<dbReference type="Proteomes" id="UP000649617">
    <property type="component" value="Unassembled WGS sequence"/>
</dbReference>
<comment type="caution">
    <text evidence="2">The sequence shown here is derived from an EMBL/GenBank/DDBJ whole genome shotgun (WGS) entry which is preliminary data.</text>
</comment>
<name>A0A812PA99_SYMPI</name>
<dbReference type="EMBL" id="CAJNIZ010013947">
    <property type="protein sequence ID" value="CAE7356115.1"/>
    <property type="molecule type" value="Genomic_DNA"/>
</dbReference>